<feature type="transmembrane region" description="Helical" evidence="8">
    <location>
        <begin position="9"/>
        <end position="31"/>
    </location>
</feature>
<evidence type="ECO:0000256" key="7">
    <source>
        <dbReference type="ARBA" id="ARBA00023288"/>
    </source>
</evidence>
<feature type="transmembrane region" description="Helical" evidence="8">
    <location>
        <begin position="113"/>
        <end position="131"/>
    </location>
</feature>
<reference evidence="11" key="1">
    <citation type="submission" date="2020-10" db="EMBL/GenBank/DDBJ databases">
        <authorList>
            <person name="Gilroy R."/>
        </authorList>
    </citation>
    <scope>NUCLEOTIDE SEQUENCE</scope>
    <source>
        <strain evidence="11">ChiSxjej1B13-7958</strain>
    </source>
</reference>
<keyword evidence="6" id="KW-0564">Palmitate</keyword>
<comment type="similarity">
    <text evidence="2">Belongs to the GerABKC lipoprotein family.</text>
</comment>
<dbReference type="Proteomes" id="UP000824242">
    <property type="component" value="Unassembled WGS sequence"/>
</dbReference>
<dbReference type="AlphaFoldDB" id="A0A9D1DFH6"/>
<dbReference type="PANTHER" id="PTHR35789:SF1">
    <property type="entry name" value="SPORE GERMINATION PROTEIN B3"/>
    <property type="match status" value="1"/>
</dbReference>
<dbReference type="Gene3D" id="3.30.300.210">
    <property type="entry name" value="Nutrient germinant receptor protein C, domain 3"/>
    <property type="match status" value="1"/>
</dbReference>
<dbReference type="InterPro" id="IPR046953">
    <property type="entry name" value="Spore_GerAC-like_C"/>
</dbReference>
<name>A0A9D1DFH6_9FIRM</name>
<feature type="transmembrane region" description="Helical" evidence="8">
    <location>
        <begin position="321"/>
        <end position="345"/>
    </location>
</feature>
<dbReference type="GO" id="GO:0009847">
    <property type="term" value="P:spore germination"/>
    <property type="evidence" value="ECO:0007669"/>
    <property type="project" value="InterPro"/>
</dbReference>
<evidence type="ECO:0000313" key="12">
    <source>
        <dbReference type="Proteomes" id="UP000824242"/>
    </source>
</evidence>
<evidence type="ECO:0000256" key="8">
    <source>
        <dbReference type="SAM" id="Phobius"/>
    </source>
</evidence>
<feature type="transmembrane region" description="Helical" evidence="8">
    <location>
        <begin position="140"/>
        <end position="159"/>
    </location>
</feature>
<evidence type="ECO:0000256" key="6">
    <source>
        <dbReference type="ARBA" id="ARBA00023139"/>
    </source>
</evidence>
<reference evidence="11" key="2">
    <citation type="journal article" date="2021" name="PeerJ">
        <title>Extensive microbial diversity within the chicken gut microbiome revealed by metagenomics and culture.</title>
        <authorList>
            <person name="Gilroy R."/>
            <person name="Ravi A."/>
            <person name="Getino M."/>
            <person name="Pursley I."/>
            <person name="Horton D.L."/>
            <person name="Alikhan N.F."/>
            <person name="Baker D."/>
            <person name="Gharbi K."/>
            <person name="Hall N."/>
            <person name="Watson M."/>
            <person name="Adriaenssens E.M."/>
            <person name="Foster-Nyarko E."/>
            <person name="Jarju S."/>
            <person name="Secka A."/>
            <person name="Antonio M."/>
            <person name="Oren A."/>
            <person name="Chaudhuri R.R."/>
            <person name="La Ragione R."/>
            <person name="Hildebrand F."/>
            <person name="Pallen M.J."/>
        </authorList>
    </citation>
    <scope>NUCLEOTIDE SEQUENCE</scope>
    <source>
        <strain evidence="11">ChiSxjej1B13-7958</strain>
    </source>
</reference>
<dbReference type="InterPro" id="IPR038501">
    <property type="entry name" value="Spore_GerAC_C_sf"/>
</dbReference>
<keyword evidence="8" id="KW-0812">Transmembrane</keyword>
<sequence length="732" mass="79023">MNKIGAGQLFLTLFVGRVVFLLSMNTVLVGGESLQELIPSCLASYLLQFLLFLPLWLLHRRRPDQNLLQAAKSLLGRFGFLFLPLYALYFLFFAAYLLSLLQLFMANIMEPHASLPLIAIVTALSASYAAWKGIETIGRTGAIVSVFAACSLAAIFFFLSLKINPLNFVPFFEDGGKQAASGILLLLARSDGLTAIAFLGAQTRGRLGLGFVIWNTVSYAVIAGLLAVMTGAMGAYLGDQLFPFYAAASFAEMGAVQGMDAVLIGIWIFCMLVKLSTDLYLLRLCVESAAPRAGKWSVLVGAVLTAGLSLAICSMRDLQKLFYGSSLFLPFTLVCAAGVPLLLLICDLVRRGKAEKKGGKRKAKKAAALLLSMLLVFSASGCREQIRLNRRLLIEGIGIDLQDETFLLTVQTTKITEGETREVSVYTAEGPSILEALGSLTQQTGQDPLYSHALVVVFGRSCADAGISGMLDFFVRNAETRPNAQIMMAEGDASEVLTAKREEKTVSAKVLGEILETQNMNGNIARITLTDFVNHFGNDGACPYLPVVRPADEGVEAAGTALLDQQGRILAVLDEKTTRGALYLLGGFDRGLETVSLPDGSQLTAELHDLKTDITALVRDGTPAFSISIRCAADIGALDGGVGTRYGESAYAVMEQTLAEEIKKETQTALDLCLGEYGADIFLLGRRLHQANPKEWQKYAEQWPQTVSQAVISVQTKVEIARVGQEDTPAIE</sequence>
<keyword evidence="7" id="KW-0449">Lipoprotein</keyword>
<evidence type="ECO:0000256" key="3">
    <source>
        <dbReference type="ARBA" id="ARBA00022544"/>
    </source>
</evidence>
<dbReference type="Pfam" id="PF05504">
    <property type="entry name" value="Spore_GerAC"/>
    <property type="match status" value="1"/>
</dbReference>
<evidence type="ECO:0000256" key="5">
    <source>
        <dbReference type="ARBA" id="ARBA00023136"/>
    </source>
</evidence>
<feature type="transmembrane region" description="Helical" evidence="8">
    <location>
        <begin position="366"/>
        <end position="381"/>
    </location>
</feature>
<feature type="transmembrane region" description="Helical" evidence="8">
    <location>
        <begin position="211"/>
        <end position="236"/>
    </location>
</feature>
<evidence type="ECO:0000259" key="9">
    <source>
        <dbReference type="Pfam" id="PF05504"/>
    </source>
</evidence>
<feature type="domain" description="Spore germination protein N-terminal" evidence="10">
    <location>
        <begin position="386"/>
        <end position="549"/>
    </location>
</feature>
<comment type="caution">
    <text evidence="11">The sequence shown here is derived from an EMBL/GenBank/DDBJ whole genome shotgun (WGS) entry which is preliminary data.</text>
</comment>
<feature type="transmembrane region" description="Helical" evidence="8">
    <location>
        <begin position="78"/>
        <end position="101"/>
    </location>
</feature>
<gene>
    <name evidence="11" type="ORF">IAB89_11580</name>
</gene>
<feature type="transmembrane region" description="Helical" evidence="8">
    <location>
        <begin position="256"/>
        <end position="275"/>
    </location>
</feature>
<dbReference type="Pfam" id="PF25198">
    <property type="entry name" value="Spore_GerAC_N"/>
    <property type="match status" value="1"/>
</dbReference>
<dbReference type="EMBL" id="DVGZ01000125">
    <property type="protein sequence ID" value="HIR48272.1"/>
    <property type="molecule type" value="Genomic_DNA"/>
</dbReference>
<evidence type="ECO:0000259" key="10">
    <source>
        <dbReference type="Pfam" id="PF25198"/>
    </source>
</evidence>
<keyword evidence="5 8" id="KW-0472">Membrane</keyword>
<feature type="transmembrane region" description="Helical" evidence="8">
    <location>
        <begin position="37"/>
        <end position="58"/>
    </location>
</feature>
<feature type="transmembrane region" description="Helical" evidence="8">
    <location>
        <begin position="296"/>
        <end position="315"/>
    </location>
</feature>
<protein>
    <submittedName>
        <fullName evidence="11">Ger(X)C family spore germination protein</fullName>
    </submittedName>
</protein>
<proteinExistence type="inferred from homology"/>
<dbReference type="PANTHER" id="PTHR35789">
    <property type="entry name" value="SPORE GERMINATION PROTEIN B3"/>
    <property type="match status" value="1"/>
</dbReference>
<accession>A0A9D1DFH6</accession>
<evidence type="ECO:0000256" key="4">
    <source>
        <dbReference type="ARBA" id="ARBA00022729"/>
    </source>
</evidence>
<dbReference type="GO" id="GO:0016020">
    <property type="term" value="C:membrane"/>
    <property type="evidence" value="ECO:0007669"/>
    <property type="project" value="UniProtKB-SubCell"/>
</dbReference>
<dbReference type="InterPro" id="IPR008844">
    <property type="entry name" value="Spore_GerAC-like"/>
</dbReference>
<organism evidence="11 12">
    <name type="scientific">Candidatus Caccousia avicola</name>
    <dbReference type="NCBI Taxonomy" id="2840721"/>
    <lineage>
        <taxon>Bacteria</taxon>
        <taxon>Bacillati</taxon>
        <taxon>Bacillota</taxon>
        <taxon>Clostridia</taxon>
        <taxon>Eubacteriales</taxon>
        <taxon>Oscillospiraceae</taxon>
        <taxon>Oscillospiraceae incertae sedis</taxon>
        <taxon>Candidatus Caccousia</taxon>
    </lineage>
</organism>
<comment type="subcellular location">
    <subcellularLocation>
        <location evidence="1">Membrane</location>
        <topology evidence="1">Lipid-anchor</topology>
    </subcellularLocation>
</comment>
<dbReference type="NCBIfam" id="TIGR02887">
    <property type="entry name" value="spore_ger_x_C"/>
    <property type="match status" value="1"/>
</dbReference>
<keyword evidence="3" id="KW-0309">Germination</keyword>
<feature type="domain" description="Spore germination GerAC-like C-terminal" evidence="9">
    <location>
        <begin position="559"/>
        <end position="724"/>
    </location>
</feature>
<dbReference type="Pfam" id="PF03845">
    <property type="entry name" value="Spore_permease"/>
    <property type="match status" value="1"/>
</dbReference>
<keyword evidence="4" id="KW-0732">Signal</keyword>
<dbReference type="InterPro" id="IPR004761">
    <property type="entry name" value="Spore_GerAB"/>
</dbReference>
<keyword evidence="8" id="KW-1133">Transmembrane helix</keyword>
<evidence type="ECO:0000256" key="2">
    <source>
        <dbReference type="ARBA" id="ARBA00007886"/>
    </source>
</evidence>
<feature type="transmembrane region" description="Helical" evidence="8">
    <location>
        <begin position="179"/>
        <end position="199"/>
    </location>
</feature>
<dbReference type="InterPro" id="IPR057336">
    <property type="entry name" value="GerAC_N"/>
</dbReference>
<evidence type="ECO:0000256" key="1">
    <source>
        <dbReference type="ARBA" id="ARBA00004635"/>
    </source>
</evidence>
<evidence type="ECO:0000313" key="11">
    <source>
        <dbReference type="EMBL" id="HIR48272.1"/>
    </source>
</evidence>